<reference evidence="7" key="1">
    <citation type="journal article" date="2019" name="Int. J. Syst. Evol. Microbiol.">
        <title>The Global Catalogue of Microorganisms (GCM) 10K type strain sequencing project: providing services to taxonomists for standard genome sequencing and annotation.</title>
        <authorList>
            <consortium name="The Broad Institute Genomics Platform"/>
            <consortium name="The Broad Institute Genome Sequencing Center for Infectious Disease"/>
            <person name="Wu L."/>
            <person name="Ma J."/>
        </authorList>
    </citation>
    <scope>NUCLEOTIDE SEQUENCE [LARGE SCALE GENOMIC DNA]</scope>
    <source>
        <strain evidence="7">CGMCC 1.15288</strain>
    </source>
</reference>
<gene>
    <name evidence="6" type="ORF">GCM10007423_02180</name>
</gene>
<evidence type="ECO:0000256" key="3">
    <source>
        <dbReference type="ARBA" id="ARBA00022989"/>
    </source>
</evidence>
<evidence type="ECO:0000256" key="4">
    <source>
        <dbReference type="ARBA" id="ARBA00023136"/>
    </source>
</evidence>
<comment type="caution">
    <text evidence="6">The sequence shown here is derived from an EMBL/GenBank/DDBJ whole genome shotgun (WGS) entry which is preliminary data.</text>
</comment>
<evidence type="ECO:0000256" key="1">
    <source>
        <dbReference type="ARBA" id="ARBA00004141"/>
    </source>
</evidence>
<feature type="transmembrane region" description="Helical" evidence="5">
    <location>
        <begin position="12"/>
        <end position="30"/>
    </location>
</feature>
<organism evidence="6 7">
    <name type="scientific">Dyadobacter endophyticus</name>
    <dbReference type="NCBI Taxonomy" id="1749036"/>
    <lineage>
        <taxon>Bacteria</taxon>
        <taxon>Pseudomonadati</taxon>
        <taxon>Bacteroidota</taxon>
        <taxon>Cytophagia</taxon>
        <taxon>Cytophagales</taxon>
        <taxon>Spirosomataceae</taxon>
        <taxon>Dyadobacter</taxon>
    </lineage>
</organism>
<evidence type="ECO:0008006" key="8">
    <source>
        <dbReference type="Google" id="ProtNLM"/>
    </source>
</evidence>
<comment type="subcellular location">
    <subcellularLocation>
        <location evidence="1">Membrane</location>
        <topology evidence="1">Multi-pass membrane protein</topology>
    </subcellularLocation>
</comment>
<evidence type="ECO:0000256" key="2">
    <source>
        <dbReference type="ARBA" id="ARBA00022692"/>
    </source>
</evidence>
<keyword evidence="3 5" id="KW-1133">Transmembrane helix</keyword>
<feature type="transmembrane region" description="Helical" evidence="5">
    <location>
        <begin position="72"/>
        <end position="89"/>
    </location>
</feature>
<protein>
    <recommendedName>
        <fullName evidence="8">DoxX-like family protein</fullName>
    </recommendedName>
</protein>
<keyword evidence="2 5" id="KW-0812">Transmembrane</keyword>
<feature type="transmembrane region" description="Helical" evidence="5">
    <location>
        <begin position="95"/>
        <end position="115"/>
    </location>
</feature>
<dbReference type="Proteomes" id="UP000600214">
    <property type="component" value="Unassembled WGS sequence"/>
</dbReference>
<proteinExistence type="predicted"/>
<evidence type="ECO:0000313" key="7">
    <source>
        <dbReference type="Proteomes" id="UP000600214"/>
    </source>
</evidence>
<accession>A0ABQ1YDZ3</accession>
<dbReference type="EMBL" id="BMIA01000001">
    <property type="protein sequence ID" value="GGH21220.1"/>
    <property type="molecule type" value="Genomic_DNA"/>
</dbReference>
<dbReference type="Pfam" id="PF13564">
    <property type="entry name" value="DoxX_2"/>
    <property type="match status" value="1"/>
</dbReference>
<feature type="transmembrane region" description="Helical" evidence="5">
    <location>
        <begin position="45"/>
        <end position="65"/>
    </location>
</feature>
<evidence type="ECO:0000313" key="6">
    <source>
        <dbReference type="EMBL" id="GGH21220.1"/>
    </source>
</evidence>
<evidence type="ECO:0000256" key="5">
    <source>
        <dbReference type="SAM" id="Phobius"/>
    </source>
</evidence>
<keyword evidence="4 5" id="KW-0472">Membrane</keyword>
<dbReference type="InterPro" id="IPR032808">
    <property type="entry name" value="DoxX"/>
</dbReference>
<name>A0ABQ1YDZ3_9BACT</name>
<sequence>MEASINKVRLYWVAKGFIIFFILFSAYYSYTHASDLRKLGFPDYFRIELVIAKVAGALVLIMPFSTLRMREWVYAGFIITMVSALTAHICSGDPASKIIFVCLDLALVFICIRYVSGKEKAQKNLLKQTDHEPDSL</sequence>
<dbReference type="RefSeq" id="WP_188927815.1">
    <property type="nucleotide sequence ID" value="NZ_BMIA01000001.1"/>
</dbReference>
<keyword evidence="7" id="KW-1185">Reference proteome</keyword>